<keyword evidence="2" id="KW-1185">Reference proteome</keyword>
<proteinExistence type="predicted"/>
<reference evidence="1 2" key="1">
    <citation type="submission" date="2018-11" db="EMBL/GenBank/DDBJ databases">
        <title>Pseudaminobacter arsenicus sp. nov., an arsenic-resistant bacterium isolated from arsenic-rich aquifers.</title>
        <authorList>
            <person name="Mu Y."/>
        </authorList>
    </citation>
    <scope>NUCLEOTIDE SEQUENCE [LARGE SCALE GENOMIC DNA]</scope>
    <source>
        <strain evidence="1 2">CB3</strain>
    </source>
</reference>
<sequence>MTVAWIGDRDVPITQAIERIAELLVSSLCPVFSLDTDVHGTRAAIALAERVGAAYDRLGGDGVARETALLTDRGGFFVAPGEARRRADVIVIAGQLPAAHHALVTEIAATPPDLAGEAPKPRQVFLVGAETQAAYLRKAKTMRLACAGADLNGTLAALRAQCAGRAVTKPVSDFARFAQAMAEARFAVFLFCGEMLDAPGLEMLQGLIGDLNRKSRASALHLPASEAGWGSSLASTWMTGFPLRTGFGRGQPEFDPWRYDVSRMIEEGEADLHLCIAASGDQIASSRKNLPLVAITPTDRPIAGAAVTLAAGQPGVSHDAVVYSSRVGTLVSKTAERRADDLPDAASLLRSIARQLPGGKALPC</sequence>
<dbReference type="Proteomes" id="UP000281647">
    <property type="component" value="Unassembled WGS sequence"/>
</dbReference>
<evidence type="ECO:0000313" key="2">
    <source>
        <dbReference type="Proteomes" id="UP000281647"/>
    </source>
</evidence>
<name>A0A432V420_9HYPH</name>
<accession>A0A432V420</accession>
<dbReference type="RefSeq" id="WP_128627398.1">
    <property type="nucleotide sequence ID" value="NZ_RKST01000015.1"/>
</dbReference>
<evidence type="ECO:0000313" key="1">
    <source>
        <dbReference type="EMBL" id="RUM96897.1"/>
    </source>
</evidence>
<organism evidence="1 2">
    <name type="scientific">Borborobacter arsenicus</name>
    <dbReference type="NCBI Taxonomy" id="1851146"/>
    <lineage>
        <taxon>Bacteria</taxon>
        <taxon>Pseudomonadati</taxon>
        <taxon>Pseudomonadota</taxon>
        <taxon>Alphaproteobacteria</taxon>
        <taxon>Hyphomicrobiales</taxon>
        <taxon>Phyllobacteriaceae</taxon>
        <taxon>Borborobacter</taxon>
    </lineage>
</organism>
<gene>
    <name evidence="1" type="ORF">EET67_15270</name>
</gene>
<comment type="caution">
    <text evidence="1">The sequence shown here is derived from an EMBL/GenBank/DDBJ whole genome shotgun (WGS) entry which is preliminary data.</text>
</comment>
<dbReference type="AlphaFoldDB" id="A0A432V420"/>
<dbReference type="EMBL" id="RKST01000015">
    <property type="protein sequence ID" value="RUM96897.1"/>
    <property type="molecule type" value="Genomic_DNA"/>
</dbReference>
<dbReference type="OrthoDB" id="7914675at2"/>
<protein>
    <submittedName>
        <fullName evidence="1">Tungsten formylmethanofuran dehydrogenase</fullName>
    </submittedName>
</protein>